<name>A0A927B596_9BACT</name>
<feature type="chain" id="PRO_5037986052" evidence="2">
    <location>
        <begin position="19"/>
        <end position="192"/>
    </location>
</feature>
<dbReference type="SUPFAM" id="SSF56925">
    <property type="entry name" value="OMPA-like"/>
    <property type="match status" value="1"/>
</dbReference>
<dbReference type="Pfam" id="PF13505">
    <property type="entry name" value="OMP_b-brl"/>
    <property type="match status" value="1"/>
</dbReference>
<dbReference type="AlphaFoldDB" id="A0A927B596"/>
<evidence type="ECO:0000256" key="1">
    <source>
        <dbReference type="ARBA" id="ARBA00022729"/>
    </source>
</evidence>
<dbReference type="InterPro" id="IPR027385">
    <property type="entry name" value="Beta-barrel_OMP"/>
</dbReference>
<evidence type="ECO:0000313" key="4">
    <source>
        <dbReference type="EMBL" id="MBD2755442.1"/>
    </source>
</evidence>
<keyword evidence="5" id="KW-1185">Reference proteome</keyword>
<sequence length="192" mass="21671">MRLYVCLLCLILPFATRAQTNDHQQDLLGRGHINVGVRIGQGYRGTYPTTTYVSPQLHYFITDGWSVALEARYLVSNVYPQTVDKPDYRLKGGGLSTRYYLLRGKRLAMFAHAGASYGQSTLRMKSDAPAGTGYTWQTEVGLGAHYRVGKRWSVEAMVGRSWSRNSNGGYYLTPPDDFNRWQASVGINYRLK</sequence>
<proteinExistence type="predicted"/>
<keyword evidence="1 2" id="KW-0732">Signal</keyword>
<gene>
    <name evidence="4" type="ORF">IC230_21245</name>
</gene>
<comment type="caution">
    <text evidence="4">The sequence shown here is derived from an EMBL/GenBank/DDBJ whole genome shotgun (WGS) entry which is preliminary data.</text>
</comment>
<dbReference type="Gene3D" id="2.40.160.20">
    <property type="match status" value="1"/>
</dbReference>
<feature type="domain" description="Outer membrane protein beta-barrel" evidence="3">
    <location>
        <begin position="33"/>
        <end position="187"/>
    </location>
</feature>
<evidence type="ECO:0000259" key="3">
    <source>
        <dbReference type="Pfam" id="PF13505"/>
    </source>
</evidence>
<accession>A0A927B596</accession>
<dbReference type="EMBL" id="JACXAA010000008">
    <property type="protein sequence ID" value="MBD2755442.1"/>
    <property type="molecule type" value="Genomic_DNA"/>
</dbReference>
<feature type="signal peptide" evidence="2">
    <location>
        <begin position="1"/>
        <end position="18"/>
    </location>
</feature>
<protein>
    <submittedName>
        <fullName evidence="4">Outer membrane beta-barrel protein</fullName>
    </submittedName>
</protein>
<evidence type="ECO:0000256" key="2">
    <source>
        <dbReference type="SAM" id="SignalP"/>
    </source>
</evidence>
<evidence type="ECO:0000313" key="5">
    <source>
        <dbReference type="Proteomes" id="UP000653797"/>
    </source>
</evidence>
<reference evidence="4" key="1">
    <citation type="submission" date="2020-09" db="EMBL/GenBank/DDBJ databases">
        <authorList>
            <person name="Kim M.K."/>
        </authorList>
    </citation>
    <scope>NUCLEOTIDE SEQUENCE</scope>
    <source>
        <strain evidence="4">BT704</strain>
    </source>
</reference>
<organism evidence="4 5">
    <name type="scientific">Spirosoma validum</name>
    <dbReference type="NCBI Taxonomy" id="2771355"/>
    <lineage>
        <taxon>Bacteria</taxon>
        <taxon>Pseudomonadati</taxon>
        <taxon>Bacteroidota</taxon>
        <taxon>Cytophagia</taxon>
        <taxon>Cytophagales</taxon>
        <taxon>Cytophagaceae</taxon>
        <taxon>Spirosoma</taxon>
    </lineage>
</organism>
<dbReference type="InterPro" id="IPR011250">
    <property type="entry name" value="OMP/PagP_B-barrel"/>
</dbReference>
<dbReference type="Proteomes" id="UP000653797">
    <property type="component" value="Unassembled WGS sequence"/>
</dbReference>